<name>M2NAI9_BAUPA</name>
<sequence>EVTDAATVLEFLAWGRRKEVHFATHSLSPDINFKASNGADYGFPSPSGRRHGLRSDVNDAAPLHVLQTLLPDKAQVATLVDYHIKCLLWFHGSFHGPTFARQVTAFYADYGGNICHPDVDLQWIALLFAVLTGCMACGNEDQLSECGFLLEERELLSSRWFQAVTTCLDAAHYMANLSIRACEAIATMTMSAHILGFSNQQSILLASAARVAQSLGLHRLDDSTPLNVERESGRRLWTQLCSQDWFGIPFSDSYSINPLHSHTVPPLNCHDTTLDELPLTEPTVTTYCRFLNDIAHLMPRLHDAVALSNTTFTRYEQVLKYDRKMRAIASDQRPACLRSGPVNPSWPRWVAWARRAVAVTSAHKIIMIHRKYLTLSFTNPAFSFTRATCIAASKTIMHEIGQLEEDGPTFWIYHAFTVAACITLCLDIIHREISDPRCPEHRTLVESGLAYLSQASNSRLASRGAQVLSGL</sequence>
<feature type="non-terminal residue" evidence="3">
    <location>
        <position position="1"/>
    </location>
</feature>
<dbReference type="RefSeq" id="XP_007676207.1">
    <property type="nucleotide sequence ID" value="XM_007678017.1"/>
</dbReference>
<dbReference type="EMBL" id="KB445555">
    <property type="protein sequence ID" value="EMC96149.1"/>
    <property type="molecule type" value="Genomic_DNA"/>
</dbReference>
<dbReference type="HOGENOM" id="CLU_659817_0_0_1"/>
<keyword evidence="2" id="KW-0539">Nucleus</keyword>
<evidence type="ECO:0008006" key="5">
    <source>
        <dbReference type="Google" id="ProtNLM"/>
    </source>
</evidence>
<protein>
    <recommendedName>
        <fullName evidence="5">Transcription factor domain-containing protein</fullName>
    </recommendedName>
</protein>
<organism evidence="3 4">
    <name type="scientific">Baudoinia panamericana (strain UAMH 10762)</name>
    <name type="common">Angels' share fungus</name>
    <name type="synonym">Baudoinia compniacensis (strain UAMH 10762)</name>
    <dbReference type="NCBI Taxonomy" id="717646"/>
    <lineage>
        <taxon>Eukaryota</taxon>
        <taxon>Fungi</taxon>
        <taxon>Dikarya</taxon>
        <taxon>Ascomycota</taxon>
        <taxon>Pezizomycotina</taxon>
        <taxon>Dothideomycetes</taxon>
        <taxon>Dothideomycetidae</taxon>
        <taxon>Mycosphaerellales</taxon>
        <taxon>Teratosphaeriaceae</taxon>
        <taxon>Baudoinia</taxon>
    </lineage>
</organism>
<dbReference type="KEGG" id="bcom:BAUCODRAFT_46052"/>
<dbReference type="STRING" id="717646.M2NAI9"/>
<proteinExistence type="predicted"/>
<dbReference type="eggNOG" id="ENOG502RZ6Z">
    <property type="taxonomic scope" value="Eukaryota"/>
</dbReference>
<dbReference type="GeneID" id="19114540"/>
<evidence type="ECO:0000313" key="4">
    <source>
        <dbReference type="Proteomes" id="UP000011761"/>
    </source>
</evidence>
<reference evidence="3 4" key="1">
    <citation type="journal article" date="2012" name="PLoS Pathog.">
        <title>Diverse lifestyles and strategies of plant pathogenesis encoded in the genomes of eighteen Dothideomycetes fungi.</title>
        <authorList>
            <person name="Ohm R.A."/>
            <person name="Feau N."/>
            <person name="Henrissat B."/>
            <person name="Schoch C.L."/>
            <person name="Horwitz B.A."/>
            <person name="Barry K.W."/>
            <person name="Condon B.J."/>
            <person name="Copeland A.C."/>
            <person name="Dhillon B."/>
            <person name="Glaser F."/>
            <person name="Hesse C.N."/>
            <person name="Kosti I."/>
            <person name="LaButti K."/>
            <person name="Lindquist E.A."/>
            <person name="Lucas S."/>
            <person name="Salamov A.A."/>
            <person name="Bradshaw R.E."/>
            <person name="Ciuffetti L."/>
            <person name="Hamelin R.C."/>
            <person name="Kema G.H.J."/>
            <person name="Lawrence C."/>
            <person name="Scott J.A."/>
            <person name="Spatafora J.W."/>
            <person name="Turgeon B.G."/>
            <person name="de Wit P.J.G.M."/>
            <person name="Zhong S."/>
            <person name="Goodwin S.B."/>
            <person name="Grigoriev I.V."/>
        </authorList>
    </citation>
    <scope>NUCLEOTIDE SEQUENCE [LARGE SCALE GENOMIC DNA]</scope>
    <source>
        <strain evidence="3 4">UAMH 10762</strain>
    </source>
</reference>
<evidence type="ECO:0000256" key="1">
    <source>
        <dbReference type="ARBA" id="ARBA00004123"/>
    </source>
</evidence>
<dbReference type="AlphaFoldDB" id="M2NAI9"/>
<dbReference type="CDD" id="cd12148">
    <property type="entry name" value="fungal_TF_MHR"/>
    <property type="match status" value="1"/>
</dbReference>
<evidence type="ECO:0000256" key="2">
    <source>
        <dbReference type="ARBA" id="ARBA00023242"/>
    </source>
</evidence>
<dbReference type="OrthoDB" id="410267at2759"/>
<dbReference type="Proteomes" id="UP000011761">
    <property type="component" value="Unassembled WGS sequence"/>
</dbReference>
<dbReference type="InterPro" id="IPR050613">
    <property type="entry name" value="Sec_Metabolite_Reg"/>
</dbReference>
<gene>
    <name evidence="3" type="ORF">BAUCODRAFT_46052</name>
</gene>
<comment type="subcellular location">
    <subcellularLocation>
        <location evidence="1">Nucleus</location>
    </subcellularLocation>
</comment>
<accession>M2NAI9</accession>
<dbReference type="GO" id="GO:0005634">
    <property type="term" value="C:nucleus"/>
    <property type="evidence" value="ECO:0007669"/>
    <property type="project" value="UniProtKB-SubCell"/>
</dbReference>
<evidence type="ECO:0000313" key="3">
    <source>
        <dbReference type="EMBL" id="EMC96149.1"/>
    </source>
</evidence>
<keyword evidence="4" id="KW-1185">Reference proteome</keyword>
<feature type="non-terminal residue" evidence="3">
    <location>
        <position position="471"/>
    </location>
</feature>
<dbReference type="PANTHER" id="PTHR31001:SF76">
    <property type="entry name" value="ZN(2)-C6 FUNGAL-TYPE DOMAIN-CONTAINING PROTEIN"/>
    <property type="match status" value="1"/>
</dbReference>
<dbReference type="OMA" id="NSMIAVR"/>
<dbReference type="PANTHER" id="PTHR31001">
    <property type="entry name" value="UNCHARACTERIZED TRANSCRIPTIONAL REGULATORY PROTEIN"/>
    <property type="match status" value="1"/>
</dbReference>